<evidence type="ECO:0008006" key="3">
    <source>
        <dbReference type="Google" id="ProtNLM"/>
    </source>
</evidence>
<dbReference type="InterPro" id="IPR008514">
    <property type="entry name" value="T6SS_Hcp"/>
</dbReference>
<gene>
    <name evidence="1" type="ordered locus">PAJ_1743</name>
</gene>
<dbReference type="PATRIC" id="fig|553.3.peg.1656"/>
<dbReference type="PANTHER" id="PTHR36152:SF5">
    <property type="entry name" value="PROTEIN HCP1"/>
    <property type="match status" value="1"/>
</dbReference>
<dbReference type="EMBL" id="AP012032">
    <property type="protein sequence ID" value="BAK11823.1"/>
    <property type="molecule type" value="Genomic_DNA"/>
</dbReference>
<dbReference type="KEGG" id="paj:PAJ_1743"/>
<dbReference type="Proteomes" id="UP000006690">
    <property type="component" value="Chromosome"/>
</dbReference>
<evidence type="ECO:0000313" key="2">
    <source>
        <dbReference type="Proteomes" id="UP000006690"/>
    </source>
</evidence>
<evidence type="ECO:0000313" key="1">
    <source>
        <dbReference type="EMBL" id="BAK11823.1"/>
    </source>
</evidence>
<accession>A0A0H3KXL7</accession>
<sequence>MAIDIFLKIDGIEGESQNANHKKWIDVLSFNWGAQQPGNMSVGGGGGAGKVNYRDLSVEALIDKATPALVKYCASGKHLPKIQLSVCKAGGQEVEYTRITLEDVLVTQTDFTGIGHASTLGMQYSFQASKVALEYWEQASQGTKAASVQMGWDIKQNKES</sequence>
<dbReference type="InterPro" id="IPR053165">
    <property type="entry name" value="HSI-I_assembly_Hcp1"/>
</dbReference>
<organism evidence="1 2">
    <name type="scientific">Pantoea ananatis (strain AJ13355)</name>
    <dbReference type="NCBI Taxonomy" id="932677"/>
    <lineage>
        <taxon>Bacteria</taxon>
        <taxon>Pseudomonadati</taxon>
        <taxon>Pseudomonadota</taxon>
        <taxon>Gammaproteobacteria</taxon>
        <taxon>Enterobacterales</taxon>
        <taxon>Erwiniaceae</taxon>
        <taxon>Pantoea</taxon>
    </lineage>
</organism>
<dbReference type="RefSeq" id="WP_013026325.1">
    <property type="nucleotide sequence ID" value="NC_017531.2"/>
</dbReference>
<dbReference type="OrthoDB" id="4865570at2"/>
<name>A0A0H3KXL7_PANAA</name>
<dbReference type="Pfam" id="PF05638">
    <property type="entry name" value="T6SS_HCP"/>
    <property type="match status" value="1"/>
</dbReference>
<reference evidence="2" key="1">
    <citation type="journal article" date="2012" name="Appl. Microbiol. Biotechnol.">
        <title>The complete genome sequence of Pantoea ananatis AJ13355, an organism with great biotechnological potential.</title>
        <authorList>
            <person name="Hara Y."/>
            <person name="Kadotani N."/>
            <person name="Izui H."/>
            <person name="Katashkina J.I."/>
            <person name="Kuvaeva T.M."/>
            <person name="Andreeva I.G."/>
            <person name="Golubeva L.I."/>
            <person name="Malko D.B."/>
            <person name="Makeev V.J."/>
            <person name="Mashko S.V."/>
            <person name="Kozlov Y.I."/>
        </authorList>
    </citation>
    <scope>NUCLEOTIDE SEQUENCE [LARGE SCALE GENOMIC DNA]</scope>
    <source>
        <strain evidence="2">AJ13355</strain>
    </source>
</reference>
<dbReference type="HOGENOM" id="CLU_112762_0_3_6"/>
<dbReference type="InterPro" id="IPR036624">
    <property type="entry name" value="Hcp1-lik_sf"/>
</dbReference>
<dbReference type="eggNOG" id="COG3157">
    <property type="taxonomic scope" value="Bacteria"/>
</dbReference>
<dbReference type="SUPFAM" id="SSF141452">
    <property type="entry name" value="Hcp1-like"/>
    <property type="match status" value="1"/>
</dbReference>
<dbReference type="GeneID" id="57267656"/>
<dbReference type="NCBIfam" id="TIGR03344">
    <property type="entry name" value="VI_effect_Hcp1"/>
    <property type="match status" value="1"/>
</dbReference>
<protein>
    <recommendedName>
        <fullName evidence="3">Type VI secretion system tube protein Hcp</fullName>
    </recommendedName>
</protein>
<dbReference type="Gene3D" id="2.30.110.20">
    <property type="entry name" value="Hcp1-like"/>
    <property type="match status" value="1"/>
</dbReference>
<dbReference type="PANTHER" id="PTHR36152">
    <property type="entry name" value="CYTOPLASMIC PROTEIN-RELATED"/>
    <property type="match status" value="1"/>
</dbReference>
<dbReference type="AlphaFoldDB" id="A0A0H3KXL7"/>
<proteinExistence type="predicted"/>